<keyword evidence="3" id="KW-0862">Zinc</keyword>
<dbReference type="InterPro" id="IPR001841">
    <property type="entry name" value="Znf_RING"/>
</dbReference>
<evidence type="ECO:0000256" key="4">
    <source>
        <dbReference type="PROSITE-ProRule" id="PRU00175"/>
    </source>
</evidence>
<dbReference type="EMBL" id="JNBR01001845">
    <property type="protein sequence ID" value="OQR84595.1"/>
    <property type="molecule type" value="Genomic_DNA"/>
</dbReference>
<dbReference type="PROSITE" id="PS50089">
    <property type="entry name" value="ZF_RING_2"/>
    <property type="match status" value="1"/>
</dbReference>
<evidence type="ECO:0000256" key="3">
    <source>
        <dbReference type="ARBA" id="ARBA00022833"/>
    </source>
</evidence>
<evidence type="ECO:0000256" key="1">
    <source>
        <dbReference type="ARBA" id="ARBA00022723"/>
    </source>
</evidence>
<evidence type="ECO:0000256" key="2">
    <source>
        <dbReference type="ARBA" id="ARBA00022771"/>
    </source>
</evidence>
<dbReference type="PROSITE" id="PS00518">
    <property type="entry name" value="ZF_RING_1"/>
    <property type="match status" value="1"/>
</dbReference>
<evidence type="ECO:0000259" key="5">
    <source>
        <dbReference type="PROSITE" id="PS50089"/>
    </source>
</evidence>
<dbReference type="InterPro" id="IPR013083">
    <property type="entry name" value="Znf_RING/FYVE/PHD"/>
</dbReference>
<name>A0A1V9YFS2_ACHHY</name>
<dbReference type="AlphaFoldDB" id="A0A1V9YFS2"/>
<feature type="domain" description="RING-type" evidence="5">
    <location>
        <begin position="39"/>
        <end position="75"/>
    </location>
</feature>
<gene>
    <name evidence="6" type="ORF">ACHHYP_13180</name>
</gene>
<keyword evidence="1" id="KW-0479">Metal-binding</keyword>
<dbReference type="OrthoDB" id="79123at2759"/>
<keyword evidence="7" id="KW-1185">Reference proteome</keyword>
<organism evidence="6 7">
    <name type="scientific">Achlya hypogyna</name>
    <name type="common">Oomycete</name>
    <name type="synonym">Protoachlya hypogyna</name>
    <dbReference type="NCBI Taxonomy" id="1202772"/>
    <lineage>
        <taxon>Eukaryota</taxon>
        <taxon>Sar</taxon>
        <taxon>Stramenopiles</taxon>
        <taxon>Oomycota</taxon>
        <taxon>Saprolegniomycetes</taxon>
        <taxon>Saprolegniales</taxon>
        <taxon>Achlyaceae</taxon>
        <taxon>Achlya</taxon>
    </lineage>
</organism>
<dbReference type="Gene3D" id="3.30.40.10">
    <property type="entry name" value="Zinc/RING finger domain, C3HC4 (zinc finger)"/>
    <property type="match status" value="1"/>
</dbReference>
<comment type="caution">
    <text evidence="6">The sequence shown here is derived from an EMBL/GenBank/DDBJ whole genome shotgun (WGS) entry which is preliminary data.</text>
</comment>
<dbReference type="Pfam" id="PF13639">
    <property type="entry name" value="zf-RING_2"/>
    <property type="match status" value="1"/>
</dbReference>
<dbReference type="SUPFAM" id="SSF57850">
    <property type="entry name" value="RING/U-box"/>
    <property type="match status" value="1"/>
</dbReference>
<dbReference type="InterPro" id="IPR017907">
    <property type="entry name" value="Znf_RING_CS"/>
</dbReference>
<reference evidence="6 7" key="1">
    <citation type="journal article" date="2014" name="Genome Biol. Evol.">
        <title>The secreted proteins of Achlya hypogyna and Thraustotheca clavata identify the ancestral oomycete secretome and reveal gene acquisitions by horizontal gene transfer.</title>
        <authorList>
            <person name="Misner I."/>
            <person name="Blouin N."/>
            <person name="Leonard G."/>
            <person name="Richards T.A."/>
            <person name="Lane C.E."/>
        </authorList>
    </citation>
    <scope>NUCLEOTIDE SEQUENCE [LARGE SCALE GENOMIC DNA]</scope>
    <source>
        <strain evidence="6 7">ATCC 48635</strain>
    </source>
</reference>
<accession>A0A1V9YFS2</accession>
<keyword evidence="2 4" id="KW-0863">Zinc-finger</keyword>
<proteinExistence type="predicted"/>
<evidence type="ECO:0000313" key="6">
    <source>
        <dbReference type="EMBL" id="OQR84595.1"/>
    </source>
</evidence>
<protein>
    <recommendedName>
        <fullName evidence="5">RING-type domain-containing protein</fullName>
    </recommendedName>
</protein>
<evidence type="ECO:0000313" key="7">
    <source>
        <dbReference type="Proteomes" id="UP000243579"/>
    </source>
</evidence>
<sequence length="226" mass="24948">MVLKRSKFFPLVAAPPNDSGSSCGRLYDTVGAYRAAIAICLQAILAGASIACIHRFCLPCIRAWAEVSSTCPLCKTGFEAIVDDATRAEIHVAPKTQAVPDDATDFALDEDHLADGSEIEGYELDDFVVPDDFIEFACESSDSEEELAPRRRRRPNRRPLALYQFEAEPRERRKRLRRAVTHSVASVDEEDMDSCIPAFEASAPSTPLARPRVSKYFKAKPPEANA</sequence>
<dbReference type="GO" id="GO:0008270">
    <property type="term" value="F:zinc ion binding"/>
    <property type="evidence" value="ECO:0007669"/>
    <property type="project" value="UniProtKB-KW"/>
</dbReference>
<dbReference type="Proteomes" id="UP000243579">
    <property type="component" value="Unassembled WGS sequence"/>
</dbReference>